<gene>
    <name evidence="2" type="primary">cph2_3</name>
    <name evidence="2" type="ORF">RS82_02932</name>
</gene>
<dbReference type="RefSeq" id="WP_045300689.1">
    <property type="nucleotide sequence ID" value="NZ_JYJA01000038.1"/>
</dbReference>
<dbReference type="Proteomes" id="UP000034098">
    <property type="component" value="Unassembled WGS sequence"/>
</dbReference>
<dbReference type="AlphaFoldDB" id="A0A0M2H3K7"/>
<dbReference type="Gene3D" id="3.20.20.450">
    <property type="entry name" value="EAL domain"/>
    <property type="match status" value="1"/>
</dbReference>
<dbReference type="GO" id="GO:0071111">
    <property type="term" value="F:cyclic-guanylate-specific phosphodiesterase activity"/>
    <property type="evidence" value="ECO:0007669"/>
    <property type="project" value="InterPro"/>
</dbReference>
<proteinExistence type="predicted"/>
<dbReference type="SMART" id="SM00052">
    <property type="entry name" value="EAL"/>
    <property type="match status" value="1"/>
</dbReference>
<reference evidence="2 3" key="1">
    <citation type="submission" date="2015-02" db="EMBL/GenBank/DDBJ databases">
        <title>Draft genome sequences of ten Microbacterium spp. with emphasis on heavy metal contaminated environments.</title>
        <authorList>
            <person name="Corretto E."/>
        </authorList>
    </citation>
    <scope>NUCLEOTIDE SEQUENCE [LARGE SCALE GENOMIC DNA]</scope>
    <source>
        <strain evidence="2 3">DSM 8608</strain>
    </source>
</reference>
<organism evidence="2 3">
    <name type="scientific">Microbacterium trichothecenolyticum</name>
    <name type="common">Aureobacterium trichothecenolyticum</name>
    <dbReference type="NCBI Taxonomy" id="69370"/>
    <lineage>
        <taxon>Bacteria</taxon>
        <taxon>Bacillati</taxon>
        <taxon>Actinomycetota</taxon>
        <taxon>Actinomycetes</taxon>
        <taxon>Micrococcales</taxon>
        <taxon>Microbacteriaceae</taxon>
        <taxon>Microbacterium</taxon>
    </lineage>
</organism>
<keyword evidence="3" id="KW-1185">Reference proteome</keyword>
<comment type="caution">
    <text evidence="2">The sequence shown here is derived from an EMBL/GenBank/DDBJ whole genome shotgun (WGS) entry which is preliminary data.</text>
</comment>
<protein>
    <submittedName>
        <fullName evidence="2">Phytochrome-like protein cph2</fullName>
    </submittedName>
</protein>
<dbReference type="EMBL" id="JYJA01000038">
    <property type="protein sequence ID" value="KJL41017.1"/>
    <property type="molecule type" value="Genomic_DNA"/>
</dbReference>
<dbReference type="InterPro" id="IPR001633">
    <property type="entry name" value="EAL_dom"/>
</dbReference>
<dbReference type="CDD" id="cd01948">
    <property type="entry name" value="EAL"/>
    <property type="match status" value="1"/>
</dbReference>
<dbReference type="InterPro" id="IPR035919">
    <property type="entry name" value="EAL_sf"/>
</dbReference>
<dbReference type="OrthoDB" id="23692at2"/>
<accession>A0A0M2H3K7</accession>
<sequence length="249" mass="26955">MPTTPGDLADDLAAAVGGSEIFAVYQPQVSLESGSIVAAEALCRWRHPQLGDIDPVTMIGVAERSGAIHALGRRMFDECLDTLAGWRETGRDWSVAVNVSPMQFEEESFADHVAGEFQSRALARGSLVFELPRALPWLDDDAVLSRLRTLREIGVEFSLAGPGDEGLWPELLRSVPISEVKLPGGLVRAAERPAPPSLRGQVEIAHAHGLRVVAEGIETLTHLDTAVELGCDRAQGFLIRQPHEEIAFP</sequence>
<dbReference type="PANTHER" id="PTHR33121">
    <property type="entry name" value="CYCLIC DI-GMP PHOSPHODIESTERASE PDEF"/>
    <property type="match status" value="1"/>
</dbReference>
<evidence type="ECO:0000259" key="1">
    <source>
        <dbReference type="PROSITE" id="PS50883"/>
    </source>
</evidence>
<evidence type="ECO:0000313" key="3">
    <source>
        <dbReference type="Proteomes" id="UP000034098"/>
    </source>
</evidence>
<dbReference type="SUPFAM" id="SSF141868">
    <property type="entry name" value="EAL domain-like"/>
    <property type="match status" value="1"/>
</dbReference>
<name>A0A0M2H3K7_MICTR</name>
<dbReference type="PATRIC" id="fig|69370.6.peg.2983"/>
<dbReference type="PROSITE" id="PS50883">
    <property type="entry name" value="EAL"/>
    <property type="match status" value="1"/>
</dbReference>
<evidence type="ECO:0000313" key="2">
    <source>
        <dbReference type="EMBL" id="KJL41017.1"/>
    </source>
</evidence>
<feature type="domain" description="EAL" evidence="1">
    <location>
        <begin position="5"/>
        <end position="249"/>
    </location>
</feature>
<dbReference type="PANTHER" id="PTHR33121:SF79">
    <property type="entry name" value="CYCLIC DI-GMP PHOSPHODIESTERASE PDED-RELATED"/>
    <property type="match status" value="1"/>
</dbReference>
<dbReference type="InterPro" id="IPR050706">
    <property type="entry name" value="Cyclic-di-GMP_PDE-like"/>
</dbReference>
<dbReference type="Pfam" id="PF00563">
    <property type="entry name" value="EAL"/>
    <property type="match status" value="1"/>
</dbReference>